<gene>
    <name evidence="13" type="ORF">F0L68_17190</name>
</gene>
<evidence type="ECO:0000256" key="11">
    <source>
        <dbReference type="RuleBase" id="RU362091"/>
    </source>
</evidence>
<comment type="subcellular location">
    <subcellularLocation>
        <location evidence="1">Cell membrane</location>
        <topology evidence="1">Multi-pass membrane protein</topology>
    </subcellularLocation>
</comment>
<feature type="transmembrane region" description="Helical" evidence="12">
    <location>
        <begin position="6"/>
        <end position="25"/>
    </location>
</feature>
<dbReference type="GO" id="GO:0015123">
    <property type="term" value="F:acetate transmembrane transporter activity"/>
    <property type="evidence" value="ECO:0007669"/>
    <property type="project" value="TreeGrafter"/>
</dbReference>
<organism evidence="13 14">
    <name type="scientific">Solihabitans fulvus</name>
    <dbReference type="NCBI Taxonomy" id="1892852"/>
    <lineage>
        <taxon>Bacteria</taxon>
        <taxon>Bacillati</taxon>
        <taxon>Actinomycetota</taxon>
        <taxon>Actinomycetes</taxon>
        <taxon>Pseudonocardiales</taxon>
        <taxon>Pseudonocardiaceae</taxon>
        <taxon>Solihabitans</taxon>
    </lineage>
</organism>
<feature type="transmembrane region" description="Helical" evidence="12">
    <location>
        <begin position="153"/>
        <end position="171"/>
    </location>
</feature>
<evidence type="ECO:0000256" key="6">
    <source>
        <dbReference type="ARBA" id="ARBA00022847"/>
    </source>
</evidence>
<name>A0A5B2XCM2_9PSEU</name>
<sequence>MVNGYSVVVVALVLVATVAIGTYGFRISRTTSDFYVASRSIPPFLNASAIGGEYLSAASFLGVAGLIFAFGPDMLWFPVGYTVGYLVLLVFVAAPLRRSGAYTLPDFAESRLESLPVRRVASVLTVGVGWLYLLPQLQGAGLTLRTVTGAPPWLGPVLVAVIVCANVAAGGMRSITFVQAFQYWFKFAAIAIPVVFIVLAWRAGGAPSIGGPHPPAFQNQTTVTLQQAVRVHAPEPVLVQATGVVDGRRYDHQDTPLEVGDHDVGGQTQLVFPAGAAVPQVSSIDAVSNDRWALPLDGGGTPRSLYLTYSLIIATFLGTMGLPHVVVRFYTNPNGRAARRTTLVVLGLLGIFYLIPTVYAALGRLYAPELLLTGQTDAVVLLLPSRLIGGVGGQILGALVAGGAFAAFLSTSSGLTVTVAGVLSQDVLRLRGGIRSFRLATVLAAAVPCAAALFVTGLPVADVVGLAFAVAASSFCPLLVLGIWWRRLTSVGAAAGMLVGGGLALGAGLCTLVVHLGEGWLRDLMVRPAAWTVPLGFAAMIAGSLATPGRVAHNVTSTMTRLHVPEGLGLASTEQHPRTRDED</sequence>
<comment type="caution">
    <text evidence="13">The sequence shown here is derived from an EMBL/GenBank/DDBJ whole genome shotgun (WGS) entry which is preliminary data.</text>
</comment>
<evidence type="ECO:0000256" key="9">
    <source>
        <dbReference type="ARBA" id="ARBA00023065"/>
    </source>
</evidence>
<evidence type="ECO:0000256" key="12">
    <source>
        <dbReference type="SAM" id="Phobius"/>
    </source>
</evidence>
<dbReference type="EMBL" id="VUOB01000028">
    <property type="protein sequence ID" value="KAA2261508.1"/>
    <property type="molecule type" value="Genomic_DNA"/>
</dbReference>
<dbReference type="Pfam" id="PF00474">
    <property type="entry name" value="SSF"/>
    <property type="match status" value="2"/>
</dbReference>
<feature type="transmembrane region" description="Helical" evidence="12">
    <location>
        <begin position="497"/>
        <end position="517"/>
    </location>
</feature>
<evidence type="ECO:0000256" key="4">
    <source>
        <dbReference type="ARBA" id="ARBA00022475"/>
    </source>
</evidence>
<feature type="transmembrane region" description="Helical" evidence="12">
    <location>
        <begin position="395"/>
        <end position="424"/>
    </location>
</feature>
<dbReference type="RefSeq" id="WP_149850585.1">
    <property type="nucleotide sequence ID" value="NZ_VUOB01000028.1"/>
</dbReference>
<dbReference type="PANTHER" id="PTHR48086">
    <property type="entry name" value="SODIUM/PROLINE SYMPORTER-RELATED"/>
    <property type="match status" value="1"/>
</dbReference>
<feature type="transmembrane region" description="Helical" evidence="12">
    <location>
        <begin position="529"/>
        <end position="552"/>
    </location>
</feature>
<evidence type="ECO:0000256" key="5">
    <source>
        <dbReference type="ARBA" id="ARBA00022692"/>
    </source>
</evidence>
<evidence type="ECO:0000256" key="2">
    <source>
        <dbReference type="ARBA" id="ARBA00006434"/>
    </source>
</evidence>
<reference evidence="13 14" key="2">
    <citation type="submission" date="2019-09" db="EMBL/GenBank/DDBJ databases">
        <authorList>
            <person name="Jin C."/>
        </authorList>
    </citation>
    <scope>NUCLEOTIDE SEQUENCE [LARGE SCALE GENOMIC DNA]</scope>
    <source>
        <strain evidence="13 14">AN110305</strain>
    </source>
</reference>
<feature type="transmembrane region" description="Helical" evidence="12">
    <location>
        <begin position="183"/>
        <end position="204"/>
    </location>
</feature>
<feature type="transmembrane region" description="Helical" evidence="12">
    <location>
        <begin position="342"/>
        <end position="362"/>
    </location>
</feature>
<keyword evidence="4" id="KW-1003">Cell membrane</keyword>
<dbReference type="GO" id="GO:0015293">
    <property type="term" value="F:symporter activity"/>
    <property type="evidence" value="ECO:0007669"/>
    <property type="project" value="UniProtKB-KW"/>
</dbReference>
<keyword evidence="5 12" id="KW-0812">Transmembrane</keyword>
<feature type="transmembrane region" description="Helical" evidence="12">
    <location>
        <begin position="306"/>
        <end position="330"/>
    </location>
</feature>
<evidence type="ECO:0000313" key="14">
    <source>
        <dbReference type="Proteomes" id="UP000323454"/>
    </source>
</evidence>
<dbReference type="PANTHER" id="PTHR48086:SF6">
    <property type="entry name" value="CATION_ACETATE SYMPORTER ACTP"/>
    <property type="match status" value="1"/>
</dbReference>
<evidence type="ECO:0000256" key="7">
    <source>
        <dbReference type="ARBA" id="ARBA00022989"/>
    </source>
</evidence>
<keyword evidence="8" id="KW-0915">Sodium</keyword>
<feature type="transmembrane region" description="Helical" evidence="12">
    <location>
        <begin position="45"/>
        <end position="69"/>
    </location>
</feature>
<dbReference type="OrthoDB" id="9764416at2"/>
<keyword evidence="10 12" id="KW-0472">Membrane</keyword>
<comment type="similarity">
    <text evidence="2 11">Belongs to the sodium:solute symporter (SSF) (TC 2.A.21) family.</text>
</comment>
<evidence type="ECO:0000256" key="3">
    <source>
        <dbReference type="ARBA" id="ARBA00022448"/>
    </source>
</evidence>
<keyword evidence="6" id="KW-0769">Symport</keyword>
<evidence type="ECO:0000313" key="13">
    <source>
        <dbReference type="EMBL" id="KAA2261508.1"/>
    </source>
</evidence>
<evidence type="ECO:0000256" key="8">
    <source>
        <dbReference type="ARBA" id="ARBA00023053"/>
    </source>
</evidence>
<feature type="transmembrane region" description="Helical" evidence="12">
    <location>
        <begin position="75"/>
        <end position="96"/>
    </location>
</feature>
<dbReference type="InterPro" id="IPR018212">
    <property type="entry name" value="Na/solute_symporter_CS"/>
</dbReference>
<feature type="transmembrane region" description="Helical" evidence="12">
    <location>
        <begin position="117"/>
        <end position="133"/>
    </location>
</feature>
<dbReference type="AlphaFoldDB" id="A0A5B2XCM2"/>
<dbReference type="GO" id="GO:0006847">
    <property type="term" value="P:plasma membrane acetate transport"/>
    <property type="evidence" value="ECO:0007669"/>
    <property type="project" value="TreeGrafter"/>
</dbReference>
<evidence type="ECO:0000256" key="1">
    <source>
        <dbReference type="ARBA" id="ARBA00004651"/>
    </source>
</evidence>
<keyword evidence="7 12" id="KW-1133">Transmembrane helix</keyword>
<evidence type="ECO:0000256" key="10">
    <source>
        <dbReference type="ARBA" id="ARBA00023136"/>
    </source>
</evidence>
<feature type="transmembrane region" description="Helical" evidence="12">
    <location>
        <begin position="463"/>
        <end position="485"/>
    </location>
</feature>
<dbReference type="InterPro" id="IPR001734">
    <property type="entry name" value="Na/solute_symporter"/>
</dbReference>
<dbReference type="GO" id="GO:0005886">
    <property type="term" value="C:plasma membrane"/>
    <property type="evidence" value="ECO:0007669"/>
    <property type="project" value="UniProtKB-SubCell"/>
</dbReference>
<keyword evidence="9" id="KW-0406">Ion transport</keyword>
<dbReference type="Gene3D" id="1.20.1730.10">
    <property type="entry name" value="Sodium/glucose cotransporter"/>
    <property type="match status" value="1"/>
</dbReference>
<protein>
    <submittedName>
        <fullName evidence="13">Cation acetate symporter</fullName>
    </submittedName>
</protein>
<keyword evidence="3" id="KW-0813">Transport</keyword>
<feature type="transmembrane region" description="Helical" evidence="12">
    <location>
        <begin position="436"/>
        <end position="457"/>
    </location>
</feature>
<dbReference type="InterPro" id="IPR050277">
    <property type="entry name" value="Sodium:Solute_Symporter"/>
</dbReference>
<dbReference type="PROSITE" id="PS00457">
    <property type="entry name" value="NA_SOLUT_SYMP_2"/>
    <property type="match status" value="1"/>
</dbReference>
<reference evidence="13 14" key="1">
    <citation type="submission" date="2019-09" db="EMBL/GenBank/DDBJ databases">
        <title>Goodfellowia gen. nov., a new genus of the Pseudonocardineae related to Actinoalloteichus, containing Goodfellowia coeruleoviolacea gen. nov., comb. nov. gen. nov., comb. nov.</title>
        <authorList>
            <person name="Labeda D."/>
        </authorList>
    </citation>
    <scope>NUCLEOTIDE SEQUENCE [LARGE SCALE GENOMIC DNA]</scope>
    <source>
        <strain evidence="13 14">AN110305</strain>
    </source>
</reference>
<dbReference type="GO" id="GO:0006811">
    <property type="term" value="P:monoatomic ion transport"/>
    <property type="evidence" value="ECO:0007669"/>
    <property type="project" value="UniProtKB-KW"/>
</dbReference>
<dbReference type="PROSITE" id="PS50283">
    <property type="entry name" value="NA_SOLUT_SYMP_3"/>
    <property type="match status" value="1"/>
</dbReference>
<accession>A0A5B2XCM2</accession>
<dbReference type="CDD" id="cd11480">
    <property type="entry name" value="SLC5sbd_u4"/>
    <property type="match status" value="1"/>
</dbReference>
<proteinExistence type="inferred from homology"/>
<dbReference type="InterPro" id="IPR038377">
    <property type="entry name" value="Na/Glc_symporter_sf"/>
</dbReference>
<keyword evidence="14" id="KW-1185">Reference proteome</keyword>
<dbReference type="Proteomes" id="UP000323454">
    <property type="component" value="Unassembled WGS sequence"/>
</dbReference>